<dbReference type="InterPro" id="IPR008948">
    <property type="entry name" value="L-Aspartase-like"/>
</dbReference>
<dbReference type="EMBL" id="ABEU02000022">
    <property type="protein sequence ID" value="PNR30951.1"/>
    <property type="molecule type" value="Genomic_DNA"/>
</dbReference>
<dbReference type="SMR" id="A0A2K1INU6"/>
<dbReference type="Gene3D" id="1.20.200.10">
    <property type="entry name" value="Fumarase/aspartase (Central domain)"/>
    <property type="match status" value="2"/>
</dbReference>
<gene>
    <name evidence="2" type="ORF">PHYPA_027267</name>
</gene>
<evidence type="ECO:0000256" key="1">
    <source>
        <dbReference type="ARBA" id="ARBA00007238"/>
    </source>
</evidence>
<dbReference type="Proteomes" id="UP000006727">
    <property type="component" value="Chromosome 22"/>
</dbReference>
<dbReference type="InterPro" id="IPR001106">
    <property type="entry name" value="Aromatic_Lyase"/>
</dbReference>
<dbReference type="STRING" id="3218.A0A2K1INU6"/>
<evidence type="ECO:0000313" key="2">
    <source>
        <dbReference type="EMBL" id="PNR30951.1"/>
    </source>
</evidence>
<organism evidence="2">
    <name type="scientific">Physcomitrium patens</name>
    <name type="common">Spreading-leaved earth moss</name>
    <name type="synonym">Physcomitrella patens</name>
    <dbReference type="NCBI Taxonomy" id="3218"/>
    <lineage>
        <taxon>Eukaryota</taxon>
        <taxon>Viridiplantae</taxon>
        <taxon>Streptophyta</taxon>
        <taxon>Embryophyta</taxon>
        <taxon>Bryophyta</taxon>
        <taxon>Bryophytina</taxon>
        <taxon>Bryopsida</taxon>
        <taxon>Funariidae</taxon>
        <taxon>Funariales</taxon>
        <taxon>Funariaceae</taxon>
        <taxon>Physcomitrium</taxon>
    </lineage>
</organism>
<name>A0A2K1INU6_PHYPA</name>
<dbReference type="GO" id="GO:0003824">
    <property type="term" value="F:catalytic activity"/>
    <property type="evidence" value="ECO:0007669"/>
    <property type="project" value="InterPro"/>
</dbReference>
<evidence type="ECO:0008006" key="5">
    <source>
        <dbReference type="Google" id="ProtNLM"/>
    </source>
</evidence>
<evidence type="ECO:0000313" key="3">
    <source>
        <dbReference type="EnsemblPlants" id="Pp3c22_17540V3.1"/>
    </source>
</evidence>
<keyword evidence="4" id="KW-1185">Reference proteome</keyword>
<reference evidence="2 4" key="2">
    <citation type="journal article" date="2018" name="Plant J.">
        <title>The Physcomitrella patens chromosome-scale assembly reveals moss genome structure and evolution.</title>
        <authorList>
            <person name="Lang D."/>
            <person name="Ullrich K.K."/>
            <person name="Murat F."/>
            <person name="Fuchs J."/>
            <person name="Jenkins J."/>
            <person name="Haas F.B."/>
            <person name="Piednoel M."/>
            <person name="Gundlach H."/>
            <person name="Van Bel M."/>
            <person name="Meyberg R."/>
            <person name="Vives C."/>
            <person name="Morata J."/>
            <person name="Symeonidi A."/>
            <person name="Hiss M."/>
            <person name="Muchero W."/>
            <person name="Kamisugi Y."/>
            <person name="Saleh O."/>
            <person name="Blanc G."/>
            <person name="Decker E.L."/>
            <person name="van Gessel N."/>
            <person name="Grimwood J."/>
            <person name="Hayes R.D."/>
            <person name="Graham S.W."/>
            <person name="Gunter L.E."/>
            <person name="McDaniel S.F."/>
            <person name="Hoernstein S.N.W."/>
            <person name="Larsson A."/>
            <person name="Li F.W."/>
            <person name="Perroud P.F."/>
            <person name="Phillips J."/>
            <person name="Ranjan P."/>
            <person name="Rokshar D.S."/>
            <person name="Rothfels C.J."/>
            <person name="Schneider L."/>
            <person name="Shu S."/>
            <person name="Stevenson D.W."/>
            <person name="Thummler F."/>
            <person name="Tillich M."/>
            <person name="Villarreal Aguilar J.C."/>
            <person name="Widiez T."/>
            <person name="Wong G.K."/>
            <person name="Wymore A."/>
            <person name="Zhang Y."/>
            <person name="Zimmer A.D."/>
            <person name="Quatrano R.S."/>
            <person name="Mayer K.F.X."/>
            <person name="Goodstein D."/>
            <person name="Casacuberta J.M."/>
            <person name="Vandepoele K."/>
            <person name="Reski R."/>
            <person name="Cuming A.C."/>
            <person name="Tuskan G.A."/>
            <person name="Maumus F."/>
            <person name="Salse J."/>
            <person name="Schmutz J."/>
            <person name="Rensing S.A."/>
        </authorList>
    </citation>
    <scope>NUCLEOTIDE SEQUENCE [LARGE SCALE GENOMIC DNA]</scope>
    <source>
        <strain evidence="3 4">cv. Gransden 2004</strain>
    </source>
</reference>
<dbReference type="Gene3D" id="1.10.275.10">
    <property type="entry name" value="Fumarase/aspartase (N-terminal domain)"/>
    <property type="match status" value="2"/>
</dbReference>
<dbReference type="SUPFAM" id="SSF48557">
    <property type="entry name" value="L-aspartase-like"/>
    <property type="match status" value="1"/>
</dbReference>
<comment type="similarity">
    <text evidence="1">Belongs to the PAL/histidase family.</text>
</comment>
<proteinExistence type="inferred from homology"/>
<dbReference type="Pfam" id="PF00221">
    <property type="entry name" value="Lyase_aromatic"/>
    <property type="match status" value="1"/>
</dbReference>
<dbReference type="PANTHER" id="PTHR10362">
    <property type="entry name" value="HISTIDINE AMMONIA-LYASE"/>
    <property type="match status" value="1"/>
</dbReference>
<dbReference type="Gramene" id="Pp3c22_17540V3.1">
    <property type="protein sequence ID" value="Pp3c22_17540V3.1"/>
    <property type="gene ID" value="Pp3c22_17540"/>
</dbReference>
<dbReference type="AlphaFoldDB" id="A0A2K1INU6"/>
<accession>A0A2K1INU6</accession>
<protein>
    <recommendedName>
        <fullName evidence="5">Phenylalanine ammonia-lyase</fullName>
    </recommendedName>
</protein>
<reference evidence="3" key="3">
    <citation type="submission" date="2020-12" db="UniProtKB">
        <authorList>
            <consortium name="EnsemblPlants"/>
        </authorList>
    </citation>
    <scope>IDENTIFICATION</scope>
</reference>
<dbReference type="EnsemblPlants" id="Pp3c22_17540V3.1">
    <property type="protein sequence ID" value="Pp3c22_17540V3.1"/>
    <property type="gene ID" value="Pp3c22_17540"/>
</dbReference>
<reference evidence="2 4" key="1">
    <citation type="journal article" date="2008" name="Science">
        <title>The Physcomitrella genome reveals evolutionary insights into the conquest of land by plants.</title>
        <authorList>
            <person name="Rensing S."/>
            <person name="Lang D."/>
            <person name="Zimmer A."/>
            <person name="Terry A."/>
            <person name="Salamov A."/>
            <person name="Shapiro H."/>
            <person name="Nishiyama T."/>
            <person name="Perroud P.-F."/>
            <person name="Lindquist E."/>
            <person name="Kamisugi Y."/>
            <person name="Tanahashi T."/>
            <person name="Sakakibara K."/>
            <person name="Fujita T."/>
            <person name="Oishi K."/>
            <person name="Shin-I T."/>
            <person name="Kuroki Y."/>
            <person name="Toyoda A."/>
            <person name="Suzuki Y."/>
            <person name="Hashimoto A."/>
            <person name="Yamaguchi K."/>
            <person name="Sugano A."/>
            <person name="Kohara Y."/>
            <person name="Fujiyama A."/>
            <person name="Anterola A."/>
            <person name="Aoki S."/>
            <person name="Ashton N."/>
            <person name="Barbazuk W.B."/>
            <person name="Barker E."/>
            <person name="Bennetzen J."/>
            <person name="Bezanilla M."/>
            <person name="Blankenship R."/>
            <person name="Cho S.H."/>
            <person name="Dutcher S."/>
            <person name="Estelle M."/>
            <person name="Fawcett J.A."/>
            <person name="Gundlach H."/>
            <person name="Hanada K."/>
            <person name="Heyl A."/>
            <person name="Hicks K.A."/>
            <person name="Hugh J."/>
            <person name="Lohr M."/>
            <person name="Mayer K."/>
            <person name="Melkozernov A."/>
            <person name="Murata T."/>
            <person name="Nelson D."/>
            <person name="Pils B."/>
            <person name="Prigge M."/>
            <person name="Reiss B."/>
            <person name="Renner T."/>
            <person name="Rombauts S."/>
            <person name="Rushton P."/>
            <person name="Sanderfoot A."/>
            <person name="Schween G."/>
            <person name="Shiu S.-H."/>
            <person name="Stueber K."/>
            <person name="Theodoulou F.L."/>
            <person name="Tu H."/>
            <person name="Van de Peer Y."/>
            <person name="Verrier P.J."/>
            <person name="Waters E."/>
            <person name="Wood A."/>
            <person name="Yang L."/>
            <person name="Cove D."/>
            <person name="Cuming A."/>
            <person name="Hasebe M."/>
            <person name="Lucas S."/>
            <person name="Mishler D.B."/>
            <person name="Reski R."/>
            <person name="Grigoriev I."/>
            <person name="Quatrano R.S."/>
            <person name="Boore J.L."/>
        </authorList>
    </citation>
    <scope>NUCLEOTIDE SEQUENCE [LARGE SCALE GENOMIC DNA]</scope>
    <source>
        <strain evidence="3 4">cv. Gransden 2004</strain>
    </source>
</reference>
<dbReference type="InterPro" id="IPR024083">
    <property type="entry name" value="Fumarase/histidase_N"/>
</dbReference>
<dbReference type="PaxDb" id="3218-PP1S100_70V6.1"/>
<evidence type="ECO:0000313" key="4">
    <source>
        <dbReference type="Proteomes" id="UP000006727"/>
    </source>
</evidence>
<sequence>MDQAPPHKDSPLNSTPWQILMRFLAYSCSSCMKIMAFGASIVTSPFNQLKHLCTGRSSTDLLVEQFFGEKLLFDLTLQIGCFGASASRASEVGDMELDEQSGLLLFPRVERDNGVAFCCNGEVGKGGVHGTDSLNWVKTAMAMECSHLKEGVQIVGIFKNATRVVIKGANLGVPQVAAIARKPKVQVEPDAVNAKGRIMNGGDIYGVTTRFCASLQRCMQHGVELQREFIRFLNARVVGKGYFGNRWKILQAKEKLLSAHLISKLPLRGTINASDNLVLLLYISSLLTGRPNCIAVTEDGREVSLLEALCIAGVEKPFELAPKEGLVLVNGTAVGSALASTVCYNANIMMLLVEVLFVLFYEVMHGKSKSTDSLTHKLKHYPGQMEVVAIMEWLLDGSSFIKAICNATHAIEREINSVNNNPIIDAGRGFVLHGGNFQGTRIGVSIDNMRIALSAITKLMFP</sequence>